<keyword evidence="4" id="KW-0012">Acyltransferase</keyword>
<feature type="transmembrane region" description="Helical" evidence="2">
    <location>
        <begin position="56"/>
        <end position="76"/>
    </location>
</feature>
<dbReference type="RefSeq" id="WP_091061610.1">
    <property type="nucleotide sequence ID" value="NZ_FNCF01000002.1"/>
</dbReference>
<feature type="transmembrane region" description="Helical" evidence="2">
    <location>
        <begin position="349"/>
        <end position="372"/>
    </location>
</feature>
<evidence type="ECO:0000256" key="2">
    <source>
        <dbReference type="SAM" id="Phobius"/>
    </source>
</evidence>
<keyword evidence="2" id="KW-0472">Membrane</keyword>
<feature type="transmembrane region" description="Helical" evidence="2">
    <location>
        <begin position="164"/>
        <end position="185"/>
    </location>
</feature>
<feature type="region of interest" description="Disordered" evidence="1">
    <location>
        <begin position="399"/>
        <end position="441"/>
    </location>
</feature>
<evidence type="ECO:0000313" key="4">
    <source>
        <dbReference type="EMBL" id="SDG09068.1"/>
    </source>
</evidence>
<gene>
    <name evidence="4" type="ORF">SAMN05660324_1868</name>
</gene>
<keyword evidence="4" id="KW-0378">Hydrolase</keyword>
<dbReference type="GO" id="GO:0016747">
    <property type="term" value="F:acyltransferase activity, transferring groups other than amino-acyl groups"/>
    <property type="evidence" value="ECO:0007669"/>
    <property type="project" value="InterPro"/>
</dbReference>
<accession>A0A1G7RE68</accession>
<proteinExistence type="predicted"/>
<feature type="transmembrane region" description="Helical" evidence="2">
    <location>
        <begin position="252"/>
        <end position="272"/>
    </location>
</feature>
<dbReference type="PANTHER" id="PTHR23028">
    <property type="entry name" value="ACETYLTRANSFERASE"/>
    <property type="match status" value="1"/>
</dbReference>
<dbReference type="AlphaFoldDB" id="A0A1G7RE68"/>
<keyword evidence="5" id="KW-1185">Reference proteome</keyword>
<dbReference type="EMBL" id="FNCF01000002">
    <property type="protein sequence ID" value="SDG09068.1"/>
    <property type="molecule type" value="Genomic_DNA"/>
</dbReference>
<feature type="domain" description="Acyltransferase 3" evidence="3">
    <location>
        <begin position="16"/>
        <end position="365"/>
    </location>
</feature>
<dbReference type="GO" id="GO:0016020">
    <property type="term" value="C:membrane"/>
    <property type="evidence" value="ECO:0007669"/>
    <property type="project" value="TreeGrafter"/>
</dbReference>
<name>A0A1G7RE68_9ACTN</name>
<dbReference type="GO" id="GO:0009103">
    <property type="term" value="P:lipopolysaccharide biosynthetic process"/>
    <property type="evidence" value="ECO:0007669"/>
    <property type="project" value="TreeGrafter"/>
</dbReference>
<evidence type="ECO:0000313" key="5">
    <source>
        <dbReference type="Proteomes" id="UP000198863"/>
    </source>
</evidence>
<dbReference type="PANTHER" id="PTHR23028:SF53">
    <property type="entry name" value="ACYL_TRANSF_3 DOMAIN-CONTAINING PROTEIN"/>
    <property type="match status" value="1"/>
</dbReference>
<keyword evidence="2" id="KW-0812">Transmembrane</keyword>
<keyword evidence="4" id="KW-0808">Transferase</keyword>
<dbReference type="Pfam" id="PF01757">
    <property type="entry name" value="Acyl_transf_3"/>
    <property type="match status" value="1"/>
</dbReference>
<keyword evidence="2" id="KW-1133">Transmembrane helix</keyword>
<dbReference type="GO" id="GO:0016787">
    <property type="term" value="F:hydrolase activity"/>
    <property type="evidence" value="ECO:0007669"/>
    <property type="project" value="UniProtKB-KW"/>
</dbReference>
<feature type="transmembrane region" description="Helical" evidence="2">
    <location>
        <begin position="192"/>
        <end position="214"/>
    </location>
</feature>
<organism evidence="4 5">
    <name type="scientific">Klenkia brasiliensis</name>
    <dbReference type="NCBI Taxonomy" id="333142"/>
    <lineage>
        <taxon>Bacteria</taxon>
        <taxon>Bacillati</taxon>
        <taxon>Actinomycetota</taxon>
        <taxon>Actinomycetes</taxon>
        <taxon>Geodermatophilales</taxon>
        <taxon>Geodermatophilaceae</taxon>
        <taxon>Klenkia</taxon>
    </lineage>
</organism>
<sequence length="441" mass="48744">MTSASETPTLLRGEIRSLTGLRIVAAMWVVCFHFMFTPGDAYTRFWEPLRPLVQTGALGVDLFYVLSGFVITLTYLDKLGPRPGVRASVAFWWARICRIWPVYALVTTAFGVWLLYKRTQVTDGFLAYQLEQPHLTFWAYLEQLAMVQLWHRPFFDGSSFVGPAWSISAEWAAYVAFPLLVLVLFRLRNAPAVVHGLLAVACMVPFAVVCWTTGDPYYPWSWLARIGLGFLSGAFTCMAVRRVRLTAGVDRWASVVAVVAVVEILVGLWWGFWRGQGGAEYGGVVVVFFPVLVGALALSRRGLSRALSTGPMVHGGRISYSLYLLHVPVFEIFWTNMGWNPRIAPGSALGTLAIPHVLLLTVLLAHLVYRYVEEPSRVWLRGRGPGRWVRAERVPRRVVEEGTAGPPTTPARVPEAPAAVTAPPEDTAAGDVGRSAARQGS</sequence>
<feature type="compositionally biased region" description="Low complexity" evidence="1">
    <location>
        <begin position="410"/>
        <end position="429"/>
    </location>
</feature>
<dbReference type="InterPro" id="IPR002656">
    <property type="entry name" value="Acyl_transf_3_dom"/>
</dbReference>
<dbReference type="OrthoDB" id="9796461at2"/>
<evidence type="ECO:0000256" key="1">
    <source>
        <dbReference type="SAM" id="MobiDB-lite"/>
    </source>
</evidence>
<feature type="transmembrane region" description="Helical" evidence="2">
    <location>
        <begin position="278"/>
        <end position="299"/>
    </location>
</feature>
<feature type="transmembrane region" description="Helical" evidence="2">
    <location>
        <begin position="20"/>
        <end position="36"/>
    </location>
</feature>
<reference evidence="5" key="1">
    <citation type="submission" date="2016-10" db="EMBL/GenBank/DDBJ databases">
        <authorList>
            <person name="Varghese N."/>
            <person name="Submissions S."/>
        </authorList>
    </citation>
    <scope>NUCLEOTIDE SEQUENCE [LARGE SCALE GENOMIC DNA]</scope>
    <source>
        <strain evidence="5">DSM 44526</strain>
    </source>
</reference>
<dbReference type="Proteomes" id="UP000198863">
    <property type="component" value="Unassembled WGS sequence"/>
</dbReference>
<feature type="transmembrane region" description="Helical" evidence="2">
    <location>
        <begin position="97"/>
        <end position="116"/>
    </location>
</feature>
<feature type="transmembrane region" description="Helical" evidence="2">
    <location>
        <begin position="320"/>
        <end position="337"/>
    </location>
</feature>
<protein>
    <submittedName>
        <fullName evidence="4">Peptidoglycan/LPS O-acetylase OafA/YrhL, contains acyltransferase and SGNH-hydrolase domains</fullName>
    </submittedName>
</protein>
<dbReference type="InterPro" id="IPR050879">
    <property type="entry name" value="Acyltransferase_3"/>
</dbReference>
<evidence type="ECO:0000259" key="3">
    <source>
        <dbReference type="Pfam" id="PF01757"/>
    </source>
</evidence>
<feature type="transmembrane region" description="Helical" evidence="2">
    <location>
        <begin position="220"/>
        <end position="240"/>
    </location>
</feature>